<sequence>MSFQEQFRIEDTNAARDSHTIQSTVKDLLSDFDGHIYVDIEGLAATFLEARPWSGPAIAVAREITGPHGPAIGSCEAFAAWLEHLQTVTRPYNVPEETATHFTWLETTSPNSSLILSNCVHGKDGSRWSNVLALGEMSIDGPYRTRFHNLCIHANEVFTHQTARELLHGFYLCGGVLEIWVFDRAGIYGSKAVDVRKTPGLLTQTLASYLLMDSASLGVGDLIKHDHVGNYIECELDGPTGASRLYLGEPTIFERISKTIVGDGLTCYRAKAQGSDYWKYAVKVKWSESDDKSEAGLLKLAMEKRVWGVIRLIQHRIVCGTSDWRCGLILGEPRKFSSWAGAARQDSPGSAIDHTVELSRNEEAHAGDAPHATIDDRILNCVVITPLGESLHHCKSVPGLLYALRDAIKGHRSLYQDGGILHRDICPGNIIIPSRGAGSRDSHEAKGVLIDLDVAKLVTAPSRQFESVGTPHFQAIGVLQAYLPDNPHTYWHDLEAFFYTFLFLAICKRPVPAGENQLQLPATSALQMWIQGRPVDKANRKTKDMHAENFRVIMAEFTPDFKGLFELAEKLRCPLFPMRDGKLWTGTDHTTQGTAALYDGMIEAFDMAAKFACSL</sequence>
<name>A0A9P8MZ35_9HYPO</name>
<dbReference type="Gene3D" id="1.10.510.10">
    <property type="entry name" value="Transferase(Phosphotransferase) domain 1"/>
    <property type="match status" value="1"/>
</dbReference>
<proteinExistence type="predicted"/>
<comment type="caution">
    <text evidence="2">The sequence shown here is derived from an EMBL/GenBank/DDBJ whole genome shotgun (WGS) entry which is preliminary data.</text>
</comment>
<dbReference type="GO" id="GO:0005524">
    <property type="term" value="F:ATP binding"/>
    <property type="evidence" value="ECO:0007669"/>
    <property type="project" value="InterPro"/>
</dbReference>
<keyword evidence="3" id="KW-1185">Reference proteome</keyword>
<reference evidence="2" key="1">
    <citation type="submission" date="2021-09" db="EMBL/GenBank/DDBJ databases">
        <title>A high-quality genome of the endoparasitic fungus Hirsutella rhossiliensis with a comparison of Hirsutella genomes reveals transposable elements contributing to genome size variation.</title>
        <authorList>
            <person name="Lin R."/>
            <person name="Jiao Y."/>
            <person name="Sun X."/>
            <person name="Ling J."/>
            <person name="Xie B."/>
            <person name="Cheng X."/>
        </authorList>
    </citation>
    <scope>NUCLEOTIDE SEQUENCE</scope>
    <source>
        <strain evidence="2">HR02</strain>
    </source>
</reference>
<dbReference type="GeneID" id="68355961"/>
<feature type="domain" description="Protein kinase" evidence="1">
    <location>
        <begin position="253"/>
        <end position="576"/>
    </location>
</feature>
<dbReference type="Pfam" id="PF17667">
    <property type="entry name" value="Pkinase_fungal"/>
    <property type="match status" value="1"/>
</dbReference>
<dbReference type="PANTHER" id="PTHR38248">
    <property type="entry name" value="FUNK1 6"/>
    <property type="match status" value="1"/>
</dbReference>
<dbReference type="InterPro" id="IPR040976">
    <property type="entry name" value="Pkinase_fungal"/>
</dbReference>
<dbReference type="PANTHER" id="PTHR38248:SF2">
    <property type="entry name" value="FUNK1 11"/>
    <property type="match status" value="1"/>
</dbReference>
<protein>
    <recommendedName>
        <fullName evidence="1">Protein kinase domain-containing protein</fullName>
    </recommendedName>
</protein>
<evidence type="ECO:0000313" key="3">
    <source>
        <dbReference type="Proteomes" id="UP000824596"/>
    </source>
</evidence>
<dbReference type="PROSITE" id="PS50011">
    <property type="entry name" value="PROTEIN_KINASE_DOM"/>
    <property type="match status" value="1"/>
</dbReference>
<evidence type="ECO:0000313" key="2">
    <source>
        <dbReference type="EMBL" id="KAH0961752.1"/>
    </source>
</evidence>
<dbReference type="InterPro" id="IPR000719">
    <property type="entry name" value="Prot_kinase_dom"/>
</dbReference>
<dbReference type="Proteomes" id="UP000824596">
    <property type="component" value="Unassembled WGS sequence"/>
</dbReference>
<evidence type="ECO:0000259" key="1">
    <source>
        <dbReference type="PROSITE" id="PS50011"/>
    </source>
</evidence>
<dbReference type="EMBL" id="JAIZPD010000007">
    <property type="protein sequence ID" value="KAH0961752.1"/>
    <property type="molecule type" value="Genomic_DNA"/>
</dbReference>
<dbReference type="OrthoDB" id="5584477at2759"/>
<gene>
    <name evidence="2" type="ORF">HRG_06832</name>
</gene>
<accession>A0A9P8MZ35</accession>
<dbReference type="RefSeq" id="XP_044719265.1">
    <property type="nucleotide sequence ID" value="XM_044865303.1"/>
</dbReference>
<dbReference type="InterPro" id="IPR011009">
    <property type="entry name" value="Kinase-like_dom_sf"/>
</dbReference>
<organism evidence="2 3">
    <name type="scientific">Hirsutella rhossiliensis</name>
    <dbReference type="NCBI Taxonomy" id="111463"/>
    <lineage>
        <taxon>Eukaryota</taxon>
        <taxon>Fungi</taxon>
        <taxon>Dikarya</taxon>
        <taxon>Ascomycota</taxon>
        <taxon>Pezizomycotina</taxon>
        <taxon>Sordariomycetes</taxon>
        <taxon>Hypocreomycetidae</taxon>
        <taxon>Hypocreales</taxon>
        <taxon>Ophiocordycipitaceae</taxon>
        <taxon>Hirsutella</taxon>
    </lineage>
</organism>
<dbReference type="AlphaFoldDB" id="A0A9P8MZ35"/>
<dbReference type="GO" id="GO:0004672">
    <property type="term" value="F:protein kinase activity"/>
    <property type="evidence" value="ECO:0007669"/>
    <property type="project" value="InterPro"/>
</dbReference>
<dbReference type="SUPFAM" id="SSF56112">
    <property type="entry name" value="Protein kinase-like (PK-like)"/>
    <property type="match status" value="1"/>
</dbReference>